<reference evidence="4 5" key="1">
    <citation type="submission" date="2022-05" db="EMBL/GenBank/DDBJ databases">
        <authorList>
            <consortium name="Genoscope - CEA"/>
            <person name="William W."/>
        </authorList>
    </citation>
    <scope>NUCLEOTIDE SEQUENCE [LARGE SCALE GENOMIC DNA]</scope>
</reference>
<keyword evidence="5" id="KW-1185">Reference proteome</keyword>
<dbReference type="Pfam" id="PF12796">
    <property type="entry name" value="Ank_2"/>
    <property type="match status" value="4"/>
</dbReference>
<dbReference type="Pfam" id="PF13637">
    <property type="entry name" value="Ank_4"/>
    <property type="match status" value="4"/>
</dbReference>
<evidence type="ECO:0000256" key="3">
    <source>
        <dbReference type="PROSITE-ProRule" id="PRU00023"/>
    </source>
</evidence>
<feature type="repeat" description="ANK" evidence="3">
    <location>
        <begin position="129"/>
        <end position="161"/>
    </location>
</feature>
<dbReference type="PROSITE" id="PS50297">
    <property type="entry name" value="ANK_REP_REGION"/>
    <property type="match status" value="11"/>
</dbReference>
<feature type="repeat" description="ANK" evidence="3">
    <location>
        <begin position="162"/>
        <end position="194"/>
    </location>
</feature>
<dbReference type="PANTHER" id="PTHR24173">
    <property type="entry name" value="ANKYRIN REPEAT CONTAINING"/>
    <property type="match status" value="1"/>
</dbReference>
<dbReference type="PROSITE" id="PS50088">
    <property type="entry name" value="ANK_REPEAT"/>
    <property type="match status" value="13"/>
</dbReference>
<keyword evidence="1" id="KW-0677">Repeat</keyword>
<dbReference type="SMART" id="SM00248">
    <property type="entry name" value="ANK"/>
    <property type="match status" value="20"/>
</dbReference>
<dbReference type="SUPFAM" id="SSF48403">
    <property type="entry name" value="Ankyrin repeat"/>
    <property type="match status" value="3"/>
</dbReference>
<evidence type="ECO:0000256" key="2">
    <source>
        <dbReference type="ARBA" id="ARBA00023043"/>
    </source>
</evidence>
<dbReference type="PANTHER" id="PTHR24173:SF74">
    <property type="entry name" value="ANKYRIN REPEAT DOMAIN-CONTAINING PROTEIN 16"/>
    <property type="match status" value="1"/>
</dbReference>
<feature type="repeat" description="ANK" evidence="3">
    <location>
        <begin position="102"/>
        <end position="134"/>
    </location>
</feature>
<name>A0ABN8R102_9CNID</name>
<comment type="caution">
    <text evidence="4">The sequence shown here is derived from an EMBL/GenBank/DDBJ whole genome shotgun (WGS) entry which is preliminary data.</text>
</comment>
<feature type="repeat" description="ANK" evidence="3">
    <location>
        <begin position="813"/>
        <end position="847"/>
    </location>
</feature>
<feature type="repeat" description="ANK" evidence="3">
    <location>
        <begin position="920"/>
        <end position="949"/>
    </location>
</feature>
<accession>A0ABN8R102</accession>
<dbReference type="Proteomes" id="UP001159405">
    <property type="component" value="Unassembled WGS sequence"/>
</dbReference>
<dbReference type="InterPro" id="IPR002110">
    <property type="entry name" value="Ankyrin_rpt"/>
</dbReference>
<feature type="repeat" description="ANK" evidence="3">
    <location>
        <begin position="848"/>
        <end position="880"/>
    </location>
</feature>
<feature type="repeat" description="ANK" evidence="3">
    <location>
        <begin position="780"/>
        <end position="812"/>
    </location>
</feature>
<feature type="repeat" description="ANK" evidence="3">
    <location>
        <begin position="881"/>
        <end position="916"/>
    </location>
</feature>
<keyword evidence="2 3" id="KW-0040">ANK repeat</keyword>
<evidence type="ECO:0000313" key="4">
    <source>
        <dbReference type="EMBL" id="CAH3171154.1"/>
    </source>
</evidence>
<dbReference type="EMBL" id="CALNXK010000161">
    <property type="protein sequence ID" value="CAH3171154.1"/>
    <property type="molecule type" value="Genomic_DNA"/>
</dbReference>
<dbReference type="Gene3D" id="1.25.40.20">
    <property type="entry name" value="Ankyrin repeat-containing domain"/>
    <property type="match status" value="8"/>
</dbReference>
<feature type="repeat" description="ANK" evidence="3">
    <location>
        <begin position="195"/>
        <end position="227"/>
    </location>
</feature>
<sequence>MAAEGLSSRLLNDDPVERVHDAFESGDAVFLGEILQQMNASEINSALETETVHVLKPSRFKGDSIKSIPLIVAVINGDLDFVKVLLKHKPNVESRCKDGFFEGFTPLGISAALGHADVVSCLLENGAAVNACALMSASENGHVKVATSLVEHGANLDFQDKDGCTPLMRASENNHVEMVAFLVEHGANIDLQDKDGHTPLMKVCKTGHADIVAYLIEHGATKDFQDRCGCTPLMIASNYSHVGIVNLLVEQGANLDVQDNNGNTALHYAILGNSSVAVDSLLSFGACQLYNSNRLTPLLLASYHCKISLVEDLIKRPECSREQRIDALELLGASLFLIGTVPEDRAAFQYIKRGMEERFQNTSDPILKQPLQPVKAYQNKIECQTLEELAQIESDIDALMLECFIIEERILGENNLEVLETIRSLTINDLQFGDESWYDLCVGLCTHAMKIAQCCNQQVSIDIECVSYFFGTVFKESKNLPSQADVLEVLDQAITAFVKEKEKRTVESGRELTKLFGNILQLLQFLTKDELCGNNKNASVSCILQKLCALNPCDEEGNTLLHIAAASRDPFTGHGWFSVPNPLLGFPCIKTVQLLLDAGFNVNALNNNGDTPLHRAAMFNPYLWTEYHRITKMLEVLLLGGAHLDYTNKDGLTAMDKSTNVRARNFLSYEYNRTVCELKCRNAVRLCSYSLNPGVTQVFEASQTGDVDKLRNILKQMQAHEINTALDTMAMTMESSFCGTPVAFAVANGHMDVLRCLVENGGDINSRRLVRIYSDDHKCDKCTPLMIACEKGHINVVKFLIGQGACTDLQNTGGETALHFVVRAKGDSVGISRRLIENGADVNARTHNKRTPLMLASSNDDINLVNFLLKNGAYVNLEDDQGRSALHYAVRASYHDTCDVVRCLISAGANVNARTKCLSSPLMKASEMNSINIVNFLIENGANIDYQNKEGLTALHYALTCYRGNFVNNISEVAHKLLTLGASNLYSNQRLTPLLYVCNRCEISVVENLVLRPEYTTKDRIDALELLGASLVTCLPLRDYDVLEVGYEYMKRAMEARFEDGSKLLLKQPVEADEDYQNWKESETIEELAKIEGSTDAIILEGLVIRERILGRENTALLEPLRIVAQYYGNLGDLYLPTCIGLYKRVIKIAHRCSDSAREEVDKLTSLLYKMVRSNGYPKLNDLVTLLEHSILEYEMEKKHITELTSEKKPLKQLIDAHRSHLSNSLHCLIKLVQITKCYEYGKTSRCLSALLQRLVQMNPRDDLGNNLLHKAVGNLVSGEILCIDTVKFFMNAGVSVNAVNNNGDTPLHRAAMIKPNNRAELLHLSDMLTVLLNEGSHHDFVNNLGKTAMDLATTDEARRILSENRNLELKCISARAVKNFGLPYMGVVPKTLERYISMH</sequence>
<gene>
    <name evidence="4" type="ORF">PLOB_00011633</name>
</gene>
<feature type="repeat" description="ANK" evidence="3">
    <location>
        <begin position="228"/>
        <end position="260"/>
    </location>
</feature>
<evidence type="ECO:0000256" key="1">
    <source>
        <dbReference type="ARBA" id="ARBA00022737"/>
    </source>
</evidence>
<feature type="repeat" description="ANK" evidence="3">
    <location>
        <begin position="608"/>
        <end position="649"/>
    </location>
</feature>
<dbReference type="PRINTS" id="PR01415">
    <property type="entry name" value="ANKYRIN"/>
</dbReference>
<evidence type="ECO:0000313" key="5">
    <source>
        <dbReference type="Proteomes" id="UP001159405"/>
    </source>
</evidence>
<feature type="repeat" description="ANK" evidence="3">
    <location>
        <begin position="261"/>
        <end position="286"/>
    </location>
</feature>
<organism evidence="4 5">
    <name type="scientific">Porites lobata</name>
    <dbReference type="NCBI Taxonomy" id="104759"/>
    <lineage>
        <taxon>Eukaryota</taxon>
        <taxon>Metazoa</taxon>
        <taxon>Cnidaria</taxon>
        <taxon>Anthozoa</taxon>
        <taxon>Hexacorallia</taxon>
        <taxon>Scleractinia</taxon>
        <taxon>Fungiina</taxon>
        <taxon>Poritidae</taxon>
        <taxon>Porites</taxon>
    </lineage>
</organism>
<dbReference type="InterPro" id="IPR036770">
    <property type="entry name" value="Ankyrin_rpt-contain_sf"/>
</dbReference>
<protein>
    <submittedName>
        <fullName evidence="4">Uncharacterized protein</fullName>
    </submittedName>
</protein>
<proteinExistence type="predicted"/>
<feature type="repeat" description="ANK" evidence="3">
    <location>
        <begin position="740"/>
        <end position="769"/>
    </location>
</feature>